<evidence type="ECO:0000256" key="2">
    <source>
        <dbReference type="ARBA" id="ARBA00022737"/>
    </source>
</evidence>
<evidence type="ECO:0000313" key="7">
    <source>
        <dbReference type="Proteomes" id="UP000663873"/>
    </source>
</evidence>
<feature type="non-terminal residue" evidence="6">
    <location>
        <position position="169"/>
    </location>
</feature>
<evidence type="ECO:0000313" key="6">
    <source>
        <dbReference type="EMBL" id="CAF4629462.1"/>
    </source>
</evidence>
<evidence type="ECO:0000256" key="1">
    <source>
        <dbReference type="ARBA" id="ARBA00004123"/>
    </source>
</evidence>
<evidence type="ECO:0000256" key="3">
    <source>
        <dbReference type="ARBA" id="ARBA00023242"/>
    </source>
</evidence>
<gene>
    <name evidence="6" type="ORF">UJA718_LOCUS32490</name>
</gene>
<dbReference type="InterPro" id="IPR016197">
    <property type="entry name" value="Chromo-like_dom_sf"/>
</dbReference>
<protein>
    <recommendedName>
        <fullName evidence="5">Chromo domain-containing protein</fullName>
    </recommendedName>
</protein>
<dbReference type="InterPro" id="IPR000953">
    <property type="entry name" value="Chromo/chromo_shadow_dom"/>
</dbReference>
<dbReference type="SMART" id="SM00300">
    <property type="entry name" value="ChSh"/>
    <property type="match status" value="1"/>
</dbReference>
<dbReference type="SUPFAM" id="SSF54160">
    <property type="entry name" value="Chromo domain-like"/>
    <property type="match status" value="1"/>
</dbReference>
<dbReference type="CDD" id="cd00034">
    <property type="entry name" value="CSD"/>
    <property type="match status" value="1"/>
</dbReference>
<feature type="region of interest" description="Disordered" evidence="4">
    <location>
        <begin position="1"/>
        <end position="90"/>
    </location>
</feature>
<dbReference type="EMBL" id="CAJOBP010027976">
    <property type="protein sequence ID" value="CAF4629462.1"/>
    <property type="molecule type" value="Genomic_DNA"/>
</dbReference>
<evidence type="ECO:0000256" key="4">
    <source>
        <dbReference type="SAM" id="MobiDB-lite"/>
    </source>
</evidence>
<dbReference type="FunFam" id="2.40.50.40:FF:000031">
    <property type="entry name" value="Heterochromatin protein 1"/>
    <property type="match status" value="1"/>
</dbReference>
<dbReference type="GO" id="GO:0005634">
    <property type="term" value="C:nucleus"/>
    <property type="evidence" value="ECO:0007669"/>
    <property type="project" value="UniProtKB-SubCell"/>
</dbReference>
<comment type="subcellular location">
    <subcellularLocation>
        <location evidence="1">Nucleus</location>
    </subcellularLocation>
</comment>
<dbReference type="Gene3D" id="2.40.50.40">
    <property type="match status" value="1"/>
</dbReference>
<sequence>HHNSHHNNHHNSNNNNNDTAKTANSNATTTNNANTPSANTASANTASANTASANTPSANIINTNITTNNNKSNSDGDKNNNNTSSAKRPRIEYEQTGYARGLQPDAFLGATDIYDEELMFLVKWQGVSKAELVPSRIVNKESPQMVIKFYEERLTWNATNNSLHDNKKA</sequence>
<keyword evidence="3" id="KW-0539">Nucleus</keyword>
<dbReference type="PROSITE" id="PS50013">
    <property type="entry name" value="CHROMO_2"/>
    <property type="match status" value="1"/>
</dbReference>
<dbReference type="AlphaFoldDB" id="A0A821E3C7"/>
<dbReference type="Proteomes" id="UP000663873">
    <property type="component" value="Unassembled WGS sequence"/>
</dbReference>
<proteinExistence type="predicted"/>
<keyword evidence="7" id="KW-1185">Reference proteome</keyword>
<comment type="caution">
    <text evidence="6">The sequence shown here is derived from an EMBL/GenBank/DDBJ whole genome shotgun (WGS) entry which is preliminary data.</text>
</comment>
<dbReference type="PANTHER" id="PTHR22812">
    <property type="entry name" value="CHROMOBOX PROTEIN"/>
    <property type="match status" value="1"/>
</dbReference>
<organism evidence="6 7">
    <name type="scientific">Rotaria socialis</name>
    <dbReference type="NCBI Taxonomy" id="392032"/>
    <lineage>
        <taxon>Eukaryota</taxon>
        <taxon>Metazoa</taxon>
        <taxon>Spiralia</taxon>
        <taxon>Gnathifera</taxon>
        <taxon>Rotifera</taxon>
        <taxon>Eurotatoria</taxon>
        <taxon>Bdelloidea</taxon>
        <taxon>Philodinida</taxon>
        <taxon>Philodinidae</taxon>
        <taxon>Rotaria</taxon>
    </lineage>
</organism>
<dbReference type="InterPro" id="IPR008251">
    <property type="entry name" value="Chromo_shadow_dom"/>
</dbReference>
<dbReference type="InterPro" id="IPR051219">
    <property type="entry name" value="Heterochromatin_chromo-domain"/>
</dbReference>
<feature type="domain" description="Chromo" evidence="5">
    <location>
        <begin position="102"/>
        <end position="161"/>
    </location>
</feature>
<reference evidence="6" key="1">
    <citation type="submission" date="2021-02" db="EMBL/GenBank/DDBJ databases">
        <authorList>
            <person name="Nowell W R."/>
        </authorList>
    </citation>
    <scope>NUCLEOTIDE SEQUENCE</scope>
</reference>
<dbReference type="Pfam" id="PF01393">
    <property type="entry name" value="Chromo_shadow"/>
    <property type="match status" value="1"/>
</dbReference>
<keyword evidence="2" id="KW-0677">Repeat</keyword>
<accession>A0A821E3C7</accession>
<feature type="compositionally biased region" description="Low complexity" evidence="4">
    <location>
        <begin position="10"/>
        <end position="85"/>
    </location>
</feature>
<name>A0A821E3C7_9BILA</name>
<evidence type="ECO:0000259" key="5">
    <source>
        <dbReference type="PROSITE" id="PS50013"/>
    </source>
</evidence>